<dbReference type="PANTHER" id="PTHR38479:SF2">
    <property type="entry name" value="WINGED HELIX DNA-BINDING DOMAIN-CONTAINING PROTEIN"/>
    <property type="match status" value="1"/>
</dbReference>
<sequence>MSLLSLRLRHHLLSTPVATGPVDVVARFGAMQAQEFAHAKWAVGLRCPSVTDEALDQCIRERTIVRTSLLRGTLHLVAASDIRWMLAVAAPIVNARYASLHRKLGLDDERFGPVADTLRRHLEGGKRLTRPELFAPLEASGIATNGQHGNHILYRAALDGLICMAAPRGKQTTYTLLDEWCAGTTNIDRDAALTELALRYFGTHGPATLGDFMFWSGMQTGAARAVLDLAAPGLHRERWDGQDYWMSPDIPTDTPAERSVHLLAGFDEYVLGYKDRSAFLSPEQASDVITVNGIFKPVILIDGKVMGTWARTIGRDSIRIDLMPFRPLHKMERQAVVEAAERYGAFVSLRVSVQEQARFGRS</sequence>
<evidence type="ECO:0000313" key="1">
    <source>
        <dbReference type="EMBL" id="OJX61175.1"/>
    </source>
</evidence>
<dbReference type="InterPro" id="IPR009351">
    <property type="entry name" value="AlkZ-like"/>
</dbReference>
<evidence type="ECO:0000313" key="2">
    <source>
        <dbReference type="Proteomes" id="UP000184233"/>
    </source>
</evidence>
<dbReference type="EMBL" id="MKVH01000002">
    <property type="protein sequence ID" value="OJX61175.1"/>
    <property type="molecule type" value="Genomic_DNA"/>
</dbReference>
<dbReference type="Proteomes" id="UP000184233">
    <property type="component" value="Unassembled WGS sequence"/>
</dbReference>
<evidence type="ECO:0008006" key="3">
    <source>
        <dbReference type="Google" id="ProtNLM"/>
    </source>
</evidence>
<dbReference type="PANTHER" id="PTHR38479">
    <property type="entry name" value="LMO0824 PROTEIN"/>
    <property type="match status" value="1"/>
</dbReference>
<accession>A0A1M3L6I4</accession>
<protein>
    <recommendedName>
        <fullName evidence="3">Winged helix DNA-binding domain-containing protein</fullName>
    </recommendedName>
</protein>
<dbReference type="AlphaFoldDB" id="A0A1M3L6I4"/>
<proteinExistence type="predicted"/>
<organism evidence="1 2">
    <name type="scientific">Candidatus Kapaibacterium thiocyanatum</name>
    <dbReference type="NCBI Taxonomy" id="1895771"/>
    <lineage>
        <taxon>Bacteria</taxon>
        <taxon>Pseudomonadati</taxon>
        <taxon>Candidatus Kapaibacteriota</taxon>
        <taxon>Candidatus Kapaibacteriia</taxon>
        <taxon>Candidatus Kapaibacteriales</taxon>
        <taxon>Candidatus Kapaibacteriaceae</taxon>
        <taxon>Candidatus Kapaibacterium</taxon>
    </lineage>
</organism>
<dbReference type="Pfam" id="PF06224">
    <property type="entry name" value="AlkZ-like"/>
    <property type="match status" value="1"/>
</dbReference>
<name>A0A1M3L6I4_9BACT</name>
<dbReference type="STRING" id="1895771.BGO89_00875"/>
<comment type="caution">
    <text evidence="1">The sequence shown here is derived from an EMBL/GenBank/DDBJ whole genome shotgun (WGS) entry which is preliminary data.</text>
</comment>
<reference evidence="1 2" key="1">
    <citation type="submission" date="2016-09" db="EMBL/GenBank/DDBJ databases">
        <title>Genome-resolved meta-omics ties microbial dynamics to process performance in biotechnology for thiocyanate degradation.</title>
        <authorList>
            <person name="Kantor R.S."/>
            <person name="Huddy R.J."/>
            <person name="Iyer R."/>
            <person name="Thomas B.C."/>
            <person name="Brown C.T."/>
            <person name="Anantharaman K."/>
            <person name="Tringe S."/>
            <person name="Hettich R.L."/>
            <person name="Harrison S.T."/>
            <person name="Banfield J.F."/>
        </authorList>
    </citation>
    <scope>NUCLEOTIDE SEQUENCE [LARGE SCALE GENOMIC DNA]</scope>
    <source>
        <strain evidence="1">59-99</strain>
    </source>
</reference>
<gene>
    <name evidence="1" type="ORF">BGO89_00875</name>
</gene>